<evidence type="ECO:0000256" key="5">
    <source>
        <dbReference type="ARBA" id="ARBA00023124"/>
    </source>
</evidence>
<keyword evidence="3" id="KW-0227">DNA damage</keyword>
<accession>A0A928Q3C3</accession>
<protein>
    <recommendedName>
        <fullName evidence="8">Abasic site processing protein</fullName>
        <ecNumber evidence="8">3.4.-.-</ecNumber>
    </recommendedName>
</protein>
<keyword evidence="6" id="KW-0238">DNA-binding</keyword>
<evidence type="ECO:0000256" key="8">
    <source>
        <dbReference type="RuleBase" id="RU364100"/>
    </source>
</evidence>
<name>A0A928Q3C3_9FIRM</name>
<dbReference type="Proteomes" id="UP000754750">
    <property type="component" value="Unassembled WGS sequence"/>
</dbReference>
<keyword evidence="2 8" id="KW-0645">Protease</keyword>
<dbReference type="PANTHER" id="PTHR13604">
    <property type="entry name" value="DC12-RELATED"/>
    <property type="match status" value="1"/>
</dbReference>
<evidence type="ECO:0000256" key="4">
    <source>
        <dbReference type="ARBA" id="ARBA00022801"/>
    </source>
</evidence>
<comment type="caution">
    <text evidence="9">The sequence shown here is derived from an EMBL/GenBank/DDBJ whole genome shotgun (WGS) entry which is preliminary data.</text>
</comment>
<reference evidence="9" key="1">
    <citation type="submission" date="2019-04" db="EMBL/GenBank/DDBJ databases">
        <title>Evolution of Biomass-Degrading Anaerobic Consortia Revealed by Metagenomics.</title>
        <authorList>
            <person name="Peng X."/>
        </authorList>
    </citation>
    <scope>NUCLEOTIDE SEQUENCE</scope>
    <source>
        <strain evidence="9">SIG551</strain>
    </source>
</reference>
<dbReference type="AlphaFoldDB" id="A0A928Q3C3"/>
<keyword evidence="4 8" id="KW-0378">Hydrolase</keyword>
<dbReference type="Pfam" id="PF02586">
    <property type="entry name" value="SRAP"/>
    <property type="match status" value="1"/>
</dbReference>
<dbReference type="InterPro" id="IPR003738">
    <property type="entry name" value="SRAP"/>
</dbReference>
<dbReference type="GO" id="GO:0106300">
    <property type="term" value="P:protein-DNA covalent cross-linking repair"/>
    <property type="evidence" value="ECO:0007669"/>
    <property type="project" value="InterPro"/>
</dbReference>
<dbReference type="EMBL" id="SVNY01000006">
    <property type="protein sequence ID" value="MBE6834284.1"/>
    <property type="molecule type" value="Genomic_DNA"/>
</dbReference>
<evidence type="ECO:0000256" key="3">
    <source>
        <dbReference type="ARBA" id="ARBA00022763"/>
    </source>
</evidence>
<comment type="similarity">
    <text evidence="1 8">Belongs to the SOS response-associated peptidase family.</text>
</comment>
<evidence type="ECO:0000313" key="9">
    <source>
        <dbReference type="EMBL" id="MBE6834284.1"/>
    </source>
</evidence>
<dbReference type="GO" id="GO:0008233">
    <property type="term" value="F:peptidase activity"/>
    <property type="evidence" value="ECO:0007669"/>
    <property type="project" value="UniProtKB-KW"/>
</dbReference>
<dbReference type="GO" id="GO:0003697">
    <property type="term" value="F:single-stranded DNA binding"/>
    <property type="evidence" value="ECO:0007669"/>
    <property type="project" value="InterPro"/>
</dbReference>
<evidence type="ECO:0000313" key="10">
    <source>
        <dbReference type="Proteomes" id="UP000754750"/>
    </source>
</evidence>
<dbReference type="RefSeq" id="WP_326840793.1">
    <property type="nucleotide sequence ID" value="NZ_SVNY01000006.1"/>
</dbReference>
<organism evidence="9 10">
    <name type="scientific">Faecalispora sporosphaeroides</name>
    <dbReference type="NCBI Taxonomy" id="1549"/>
    <lineage>
        <taxon>Bacteria</taxon>
        <taxon>Bacillati</taxon>
        <taxon>Bacillota</taxon>
        <taxon>Clostridia</taxon>
        <taxon>Eubacteriales</taxon>
        <taxon>Oscillospiraceae</taxon>
        <taxon>Faecalispora</taxon>
    </lineage>
</organism>
<dbReference type="SUPFAM" id="SSF143081">
    <property type="entry name" value="BB1717-like"/>
    <property type="match status" value="1"/>
</dbReference>
<dbReference type="Gene3D" id="3.90.1680.10">
    <property type="entry name" value="SOS response associated peptidase-like"/>
    <property type="match status" value="1"/>
</dbReference>
<evidence type="ECO:0000256" key="1">
    <source>
        <dbReference type="ARBA" id="ARBA00008136"/>
    </source>
</evidence>
<keyword evidence="7" id="KW-0456">Lyase</keyword>
<proteinExistence type="inferred from homology"/>
<dbReference type="EC" id="3.4.-.-" evidence="8"/>
<evidence type="ECO:0000256" key="6">
    <source>
        <dbReference type="ARBA" id="ARBA00023125"/>
    </source>
</evidence>
<sequence>MCGRYVLFSDPEMTEIRQIIEEVQRNNPDIKTGEIFPTNKAPILLQENGTLMPEAVKWGFPDFRSKGVIINARGETAPEKPMFRKSLETRRCIIPSCGFYEWSHHGQKTKYQFNLPGKSALYMAGLWNDFNGERRFTILTVAANESMQEIHNRMPVVLTHPEMDQWIGSYQGALDILQSSRPELIKQLA</sequence>
<dbReference type="GO" id="GO:0006508">
    <property type="term" value="P:proteolysis"/>
    <property type="evidence" value="ECO:0007669"/>
    <property type="project" value="UniProtKB-KW"/>
</dbReference>
<dbReference type="PANTHER" id="PTHR13604:SF0">
    <property type="entry name" value="ABASIC SITE PROCESSING PROTEIN HMCES"/>
    <property type="match status" value="1"/>
</dbReference>
<dbReference type="InterPro" id="IPR036590">
    <property type="entry name" value="SRAP-like"/>
</dbReference>
<gene>
    <name evidence="9" type="ORF">E7512_12030</name>
</gene>
<evidence type="ECO:0000256" key="2">
    <source>
        <dbReference type="ARBA" id="ARBA00022670"/>
    </source>
</evidence>
<dbReference type="GO" id="GO:0016829">
    <property type="term" value="F:lyase activity"/>
    <property type="evidence" value="ECO:0007669"/>
    <property type="project" value="UniProtKB-KW"/>
</dbReference>
<keyword evidence="5" id="KW-0190">Covalent protein-DNA linkage</keyword>
<evidence type="ECO:0000256" key="7">
    <source>
        <dbReference type="ARBA" id="ARBA00023239"/>
    </source>
</evidence>